<keyword evidence="2" id="KW-1185">Reference proteome</keyword>
<gene>
    <name evidence="1" type="primary">34</name>
    <name evidence="1" type="ORF">SEA_PUPPER_34</name>
</gene>
<organism evidence="1 2">
    <name type="scientific">Gordonia phage Pupper</name>
    <dbReference type="NCBI Taxonomy" id="2571249"/>
    <lineage>
        <taxon>Viruses</taxon>
        <taxon>Duplodnaviria</taxon>
        <taxon>Heunggongvirae</taxon>
        <taxon>Uroviricota</taxon>
        <taxon>Caudoviricetes</taxon>
        <taxon>Puppervirus</taxon>
        <taxon>Puppervirus Pupper</taxon>
    </lineage>
</organism>
<dbReference type="RefSeq" id="YP_010058823.1">
    <property type="nucleotide sequence ID" value="NC_054723.1"/>
</dbReference>
<reference evidence="1 2" key="1">
    <citation type="submission" date="2019-05" db="EMBL/GenBank/DDBJ databases">
        <authorList>
            <person name="Pope W.H."/>
            <person name="Garlena R.A."/>
            <person name="Russell D.A."/>
            <person name="Jacobs-Sera D."/>
            <person name="Hatfull G.F."/>
        </authorList>
    </citation>
    <scope>NUCLEOTIDE SEQUENCE [LARGE SCALE GENOMIC DNA]</scope>
</reference>
<name>A0A4Y6EM86_9CAUD</name>
<sequence>MTTTTDKEPLPDGFRIVGRWNGVYERTVLELQRARVRRKLFRREKVIVWEFVESAYPLQSMAEQRAALLRSACQWSRMCELEHSGGRALMAHQSQIVAIDLDILAELFGVPPEAITYREDGTIDLEAVRAAAAATS</sequence>
<proteinExistence type="predicted"/>
<dbReference type="KEGG" id="vg:64766052"/>
<dbReference type="GeneID" id="64766052"/>
<evidence type="ECO:0000313" key="2">
    <source>
        <dbReference type="Proteomes" id="UP000318375"/>
    </source>
</evidence>
<protein>
    <submittedName>
        <fullName evidence="1">Uncharacterized protein</fullName>
    </submittedName>
</protein>
<accession>A0A4Y6EM86</accession>
<dbReference type="Proteomes" id="UP000318375">
    <property type="component" value="Segment"/>
</dbReference>
<dbReference type="EMBL" id="MK977695">
    <property type="protein sequence ID" value="QDF18521.1"/>
    <property type="molecule type" value="Genomic_DNA"/>
</dbReference>
<evidence type="ECO:0000313" key="1">
    <source>
        <dbReference type="EMBL" id="QDF18521.1"/>
    </source>
</evidence>